<sequence>MIPLYSPPVRSAHLQSEKALEGVSMATMNLSIRAVATSRNEESLPHHARLCESDDPSLSVYPPFTCDHKAGLLKQTEPSEDRAMDDFLDSEYKKRVVQNRPAIYFTDVDRRIFLESGLSDNSFEVSETSDSKNCEKHWDQHWDKESRSHKKKEAEFIVQDVFDFTMYDSDKIT</sequence>
<proteinExistence type="predicted"/>
<reference evidence="1" key="1">
    <citation type="submission" date="2019-10" db="EMBL/GenBank/DDBJ databases">
        <title>Conservation and host-specific expression of non-tandemly repeated heterogenous ribosome RNA gene in arbuscular mycorrhizal fungi.</title>
        <authorList>
            <person name="Maeda T."/>
            <person name="Kobayashi Y."/>
            <person name="Nakagawa T."/>
            <person name="Ezawa T."/>
            <person name="Yamaguchi K."/>
            <person name="Bino T."/>
            <person name="Nishimoto Y."/>
            <person name="Shigenobu S."/>
            <person name="Kawaguchi M."/>
        </authorList>
    </citation>
    <scope>NUCLEOTIDE SEQUENCE</scope>
    <source>
        <strain evidence="1">HR1</strain>
    </source>
</reference>
<name>A0A8H3LVX2_9GLOM</name>
<dbReference type="Proteomes" id="UP000615446">
    <property type="component" value="Unassembled WGS sequence"/>
</dbReference>
<gene>
    <name evidence="1" type="ORF">RCL2_002075600</name>
</gene>
<dbReference type="AlphaFoldDB" id="A0A8H3LVX2"/>
<comment type="caution">
    <text evidence="1">The sequence shown here is derived from an EMBL/GenBank/DDBJ whole genome shotgun (WGS) entry which is preliminary data.</text>
</comment>
<evidence type="ECO:0000313" key="1">
    <source>
        <dbReference type="EMBL" id="GES94014.1"/>
    </source>
</evidence>
<organism evidence="1 2">
    <name type="scientific">Rhizophagus clarus</name>
    <dbReference type="NCBI Taxonomy" id="94130"/>
    <lineage>
        <taxon>Eukaryota</taxon>
        <taxon>Fungi</taxon>
        <taxon>Fungi incertae sedis</taxon>
        <taxon>Mucoromycota</taxon>
        <taxon>Glomeromycotina</taxon>
        <taxon>Glomeromycetes</taxon>
        <taxon>Glomerales</taxon>
        <taxon>Glomeraceae</taxon>
        <taxon>Rhizophagus</taxon>
    </lineage>
</organism>
<dbReference type="EMBL" id="BLAL01000229">
    <property type="protein sequence ID" value="GES94014.1"/>
    <property type="molecule type" value="Genomic_DNA"/>
</dbReference>
<protein>
    <submittedName>
        <fullName evidence="1">Uncharacterized protein</fullName>
    </submittedName>
</protein>
<evidence type="ECO:0000313" key="2">
    <source>
        <dbReference type="Proteomes" id="UP000615446"/>
    </source>
</evidence>
<accession>A0A8H3LVX2</accession>